<gene>
    <name evidence="4" type="ORF">SAMN04489810_1601</name>
</gene>
<dbReference type="OrthoDB" id="3242564at2"/>
<feature type="signal peptide" evidence="3">
    <location>
        <begin position="1"/>
        <end position="41"/>
    </location>
</feature>
<evidence type="ECO:0008006" key="6">
    <source>
        <dbReference type="Google" id="ProtNLM"/>
    </source>
</evidence>
<dbReference type="STRING" id="370764.SAMN04489810_1601"/>
<feature type="compositionally biased region" description="Polar residues" evidence="1">
    <location>
        <begin position="185"/>
        <end position="195"/>
    </location>
</feature>
<keyword evidence="2" id="KW-0812">Transmembrane</keyword>
<feature type="chain" id="PRO_5009242784" description="LPXTG-motif cell wall anchor domain-containing protein" evidence="3">
    <location>
        <begin position="42"/>
        <end position="610"/>
    </location>
</feature>
<feature type="region of interest" description="Disordered" evidence="1">
    <location>
        <begin position="184"/>
        <end position="207"/>
    </location>
</feature>
<dbReference type="RefSeq" id="WP_091488473.1">
    <property type="nucleotide sequence ID" value="NZ_LT629692.1"/>
</dbReference>
<dbReference type="AlphaFoldDB" id="A0A1G7Y161"/>
<reference evidence="4 5" key="1">
    <citation type="submission" date="2016-10" db="EMBL/GenBank/DDBJ databases">
        <authorList>
            <person name="de Groot N.N."/>
        </authorList>
    </citation>
    <scope>NUCLEOTIDE SEQUENCE [LARGE SCALE GENOMIC DNA]</scope>
    <source>
        <strain evidence="4 5">DSM 23142</strain>
    </source>
</reference>
<accession>A0A1G7Y161</accession>
<protein>
    <recommendedName>
        <fullName evidence="6">LPXTG-motif cell wall anchor domain-containing protein</fullName>
    </recommendedName>
</protein>
<evidence type="ECO:0000256" key="1">
    <source>
        <dbReference type="SAM" id="MobiDB-lite"/>
    </source>
</evidence>
<evidence type="ECO:0000256" key="3">
    <source>
        <dbReference type="SAM" id="SignalP"/>
    </source>
</evidence>
<keyword evidence="5" id="KW-1185">Reference proteome</keyword>
<name>A0A1G7Y161_9MICO</name>
<keyword evidence="2" id="KW-0472">Membrane</keyword>
<evidence type="ECO:0000313" key="5">
    <source>
        <dbReference type="Proteomes" id="UP000199009"/>
    </source>
</evidence>
<sequence length="610" mass="62422">MPRVPHALHTMRNAIRAVAAITVAALLSSVALVLLPAPAHAAEQGAGFGTWAPISEYGWHGSMLVDGVHTYCILPGAPAPTGPSVDNGISATAAGLSPQQLTGINLLVTKYGQTSDPVQAAAVGWAVKAIADWSGSLHHFGYPGDSLAGAIHWTFSALAPEHDEEIQRRAVAFYEEARALPTGSGPVSGSVTVTADATDPTRGTVRVDAPASATGTLSVDGAVFDDTGADTRTDAATGVDYAITAMPPTPGRPYSVSVSGHFSAGPAAAVRHFTTAGGQDTAGPAGNSEFDVAGADTAPRHPLFAPTISTQVATRYASPGPFVDDVVFGGTLEDWPRGEDASLLQVAATAVVYRTEDEPASADGSIPADAEPVGSLAVQTDSQRGTAGPYRVSSLWDLPAPGFYTAVWTIERESQSAEVAAHLAPGYRWVEPFAERTQVSMIPAVSSAAEPEITAGRPMSDTIIVGAPLPSTGLIISSAVYRAAEGTPPVDTCTDGALVWSSDPIAVTSPGEYSVTSLPITEPGTYFWQERAVDADGELVHLGVCGAASETTTVTALPPGTSPPRTLAATGQPETAARTGAGVGIAALTAGATLILLARRRRFVARSPIG</sequence>
<dbReference type="Proteomes" id="UP000199009">
    <property type="component" value="Chromosome I"/>
</dbReference>
<dbReference type="EMBL" id="LT629692">
    <property type="protein sequence ID" value="SDG90131.1"/>
    <property type="molecule type" value="Genomic_DNA"/>
</dbReference>
<evidence type="ECO:0000313" key="4">
    <source>
        <dbReference type="EMBL" id="SDG90131.1"/>
    </source>
</evidence>
<proteinExistence type="predicted"/>
<organism evidence="4 5">
    <name type="scientific">Microbacterium pygmaeum</name>
    <dbReference type="NCBI Taxonomy" id="370764"/>
    <lineage>
        <taxon>Bacteria</taxon>
        <taxon>Bacillati</taxon>
        <taxon>Actinomycetota</taxon>
        <taxon>Actinomycetes</taxon>
        <taxon>Micrococcales</taxon>
        <taxon>Microbacteriaceae</taxon>
        <taxon>Microbacterium</taxon>
    </lineage>
</organism>
<keyword evidence="2" id="KW-1133">Transmembrane helix</keyword>
<evidence type="ECO:0000256" key="2">
    <source>
        <dbReference type="SAM" id="Phobius"/>
    </source>
</evidence>
<keyword evidence="3" id="KW-0732">Signal</keyword>
<feature type="transmembrane region" description="Helical" evidence="2">
    <location>
        <begin position="580"/>
        <end position="598"/>
    </location>
</feature>